<dbReference type="Gene3D" id="2.120.10.30">
    <property type="entry name" value="TolB, C-terminal domain"/>
    <property type="match status" value="1"/>
</dbReference>
<evidence type="ECO:0000313" key="2">
    <source>
        <dbReference type="Proteomes" id="UP000095552"/>
    </source>
</evidence>
<accession>A0A1E5SZZ0</accession>
<dbReference type="EMBL" id="MDGQ01000005">
    <property type="protein sequence ID" value="OEK04676.1"/>
    <property type="molecule type" value="Genomic_DNA"/>
</dbReference>
<dbReference type="AlphaFoldDB" id="A0A1E5SZZ0"/>
<dbReference type="InterPro" id="IPR011042">
    <property type="entry name" value="6-blade_b-propeller_TolB-like"/>
</dbReference>
<gene>
    <name evidence="1" type="ORF">BFP71_14580</name>
</gene>
<evidence type="ECO:0000313" key="1">
    <source>
        <dbReference type="EMBL" id="OEK04676.1"/>
    </source>
</evidence>
<proteinExistence type="predicted"/>
<dbReference type="Proteomes" id="UP000095552">
    <property type="component" value="Unassembled WGS sequence"/>
</dbReference>
<keyword evidence="2" id="KW-1185">Reference proteome</keyword>
<dbReference type="OrthoDB" id="9809364at2"/>
<reference evidence="1 2" key="1">
    <citation type="submission" date="2016-08" db="EMBL/GenBank/DDBJ databases">
        <title>Draft genome of Fabibacter sp. strain SK-8.</title>
        <authorList>
            <person name="Wong S.-K."/>
            <person name="Hamasaki K."/>
            <person name="Yoshizawa S."/>
        </authorList>
    </citation>
    <scope>NUCLEOTIDE SEQUENCE [LARGE SCALE GENOMIC DNA]</scope>
    <source>
        <strain evidence="1 2">SK-8</strain>
    </source>
</reference>
<organism evidence="1 2">
    <name type="scientific">Roseivirga misakiensis</name>
    <dbReference type="NCBI Taxonomy" id="1563681"/>
    <lineage>
        <taxon>Bacteria</taxon>
        <taxon>Pseudomonadati</taxon>
        <taxon>Bacteroidota</taxon>
        <taxon>Cytophagia</taxon>
        <taxon>Cytophagales</taxon>
        <taxon>Roseivirgaceae</taxon>
        <taxon>Roseivirga</taxon>
    </lineage>
</organism>
<dbReference type="SUPFAM" id="SSF82171">
    <property type="entry name" value="DPP6 N-terminal domain-like"/>
    <property type="match status" value="1"/>
</dbReference>
<name>A0A1E5SZZ0_9BACT</name>
<protein>
    <submittedName>
        <fullName evidence="1">Uncharacterized protein</fullName>
    </submittedName>
</protein>
<dbReference type="Pfam" id="PF07676">
    <property type="entry name" value="PD40"/>
    <property type="match status" value="2"/>
</dbReference>
<sequence length="299" mass="33761">MQPNTPGLLVTVLVSFFLHLNCHGQTFRANAVHQKGVPNLLFADDLSDGGLHWNNWFSKNETEFYYTIQENGRSFIVKRAVHANGLGPLQKIPFNQDYNYSHPWVSEDGTHMIFQASIPHPDGGRQDFNIWESFLGESGWSEPVLFSKATSTRRHEGAPILSKSGNLYFNITNESNGNADLYVLLEGRNKANKLPTSINSKSFEGDFFIDQDETFLIFSSYDRSGAIGQSDLYVSFNDSGNWSKAVSLGSKINSSWQEFSPFVTTDGKYLIFTSNRLSGNGLRPTFDHYIVNFDIDHFR</sequence>
<dbReference type="STRING" id="1563681.BFP71_14580"/>
<dbReference type="RefSeq" id="WP_069836180.1">
    <property type="nucleotide sequence ID" value="NZ_MDGQ01000005.1"/>
</dbReference>
<comment type="caution">
    <text evidence="1">The sequence shown here is derived from an EMBL/GenBank/DDBJ whole genome shotgun (WGS) entry which is preliminary data.</text>
</comment>
<dbReference type="InterPro" id="IPR011659">
    <property type="entry name" value="WD40"/>
</dbReference>